<dbReference type="EMBL" id="JACIDT010000001">
    <property type="protein sequence ID" value="MBB3924338.1"/>
    <property type="molecule type" value="Genomic_DNA"/>
</dbReference>
<gene>
    <name evidence="2" type="ORF">GGR43_000032</name>
</gene>
<accession>A0A7W6BKD6</accession>
<protein>
    <submittedName>
        <fullName evidence="2">Uncharacterized protein</fullName>
    </submittedName>
</protein>
<dbReference type="RefSeq" id="WP_188069926.1">
    <property type="nucleotide sequence ID" value="NZ_BSPS01000067.1"/>
</dbReference>
<evidence type="ECO:0000313" key="2">
    <source>
        <dbReference type="EMBL" id="MBB3924338.1"/>
    </source>
</evidence>
<comment type="caution">
    <text evidence="2">The sequence shown here is derived from an EMBL/GenBank/DDBJ whole genome shotgun (WGS) entry which is preliminary data.</text>
</comment>
<dbReference type="Proteomes" id="UP000571950">
    <property type="component" value="Unassembled WGS sequence"/>
</dbReference>
<keyword evidence="1" id="KW-0175">Coiled coil</keyword>
<dbReference type="AlphaFoldDB" id="A0A7W6BKD6"/>
<feature type="coiled-coil region" evidence="1">
    <location>
        <begin position="11"/>
        <end position="38"/>
    </location>
</feature>
<reference evidence="2 3" key="1">
    <citation type="submission" date="2020-08" db="EMBL/GenBank/DDBJ databases">
        <title>Genomic Encyclopedia of Type Strains, Phase IV (KMG-IV): sequencing the most valuable type-strain genomes for metagenomic binning, comparative biology and taxonomic classification.</title>
        <authorList>
            <person name="Goeker M."/>
        </authorList>
    </citation>
    <scope>NUCLEOTIDE SEQUENCE [LARGE SCALE GENOMIC DNA]</scope>
    <source>
        <strain evidence="2 3">DSM 26189</strain>
    </source>
</reference>
<evidence type="ECO:0000256" key="1">
    <source>
        <dbReference type="SAM" id="Coils"/>
    </source>
</evidence>
<proteinExistence type="predicted"/>
<sequence length="69" mass="7589">MNDSYSFTFTADEAEILIDALEADLEGYEESVRDARANGSRTDVATFSEAAERIKAVRDKIRAVVGSED</sequence>
<evidence type="ECO:0000313" key="3">
    <source>
        <dbReference type="Proteomes" id="UP000571950"/>
    </source>
</evidence>
<organism evidence="2 3">
    <name type="scientific">Sphingobium jiangsuense</name>
    <dbReference type="NCBI Taxonomy" id="870476"/>
    <lineage>
        <taxon>Bacteria</taxon>
        <taxon>Pseudomonadati</taxon>
        <taxon>Pseudomonadota</taxon>
        <taxon>Alphaproteobacteria</taxon>
        <taxon>Sphingomonadales</taxon>
        <taxon>Sphingomonadaceae</taxon>
        <taxon>Sphingobium</taxon>
    </lineage>
</organism>
<name>A0A7W6BKD6_9SPHN</name>
<keyword evidence="3" id="KW-1185">Reference proteome</keyword>